<evidence type="ECO:0000313" key="4">
    <source>
        <dbReference type="EMBL" id="AZA48602.1"/>
    </source>
</evidence>
<dbReference type="Proteomes" id="UP000255224">
    <property type="component" value="Unassembled WGS sequence"/>
</dbReference>
<reference evidence="4" key="2">
    <citation type="submission" date="2018-11" db="EMBL/GenBank/DDBJ databases">
        <title>Proposal to divide the Flavobacteriaceae and reorganize its genera based on Amino Acid Identity values calculated from whole genome sequences.</title>
        <authorList>
            <person name="Nicholson A.C."/>
            <person name="Gulvik C.A."/>
            <person name="Whitney A.M."/>
            <person name="Humrighouse B.W."/>
            <person name="Bell M."/>
            <person name="Holmes B."/>
            <person name="Steigerwalt A."/>
            <person name="Villarma A."/>
            <person name="Sheth M."/>
            <person name="Batra D."/>
            <person name="Pryor J."/>
            <person name="Bernardet J.-F."/>
            <person name="Hugo C."/>
            <person name="Kampfer P."/>
            <person name="Newman J."/>
            <person name="Mcquiston J.R."/>
        </authorList>
    </citation>
    <scope>NUCLEOTIDE SEQUENCE [LARGE SCALE GENOMIC DNA]</scope>
    <source>
        <strain evidence="4">G0188</strain>
    </source>
</reference>
<dbReference type="OrthoDB" id="1465721at2"/>
<accession>A0A3G6N698</accession>
<feature type="domain" description="Secretion system C-terminal sorting" evidence="3">
    <location>
        <begin position="199"/>
        <end position="248"/>
    </location>
</feature>
<feature type="chain" id="PRO_5044585939" evidence="2">
    <location>
        <begin position="22"/>
        <end position="251"/>
    </location>
</feature>
<accession>A0A376DPM8</accession>
<dbReference type="AlphaFoldDB" id="A0A376DPM8"/>
<dbReference type="EMBL" id="CP033920">
    <property type="protein sequence ID" value="AZA48602.1"/>
    <property type="molecule type" value="Genomic_DNA"/>
</dbReference>
<organism evidence="5 6">
    <name type="scientific">Chryseobacterium carnipullorum</name>
    <dbReference type="NCBI Taxonomy" id="1124835"/>
    <lineage>
        <taxon>Bacteria</taxon>
        <taxon>Pseudomonadati</taxon>
        <taxon>Bacteroidota</taxon>
        <taxon>Flavobacteriia</taxon>
        <taxon>Flavobacteriales</taxon>
        <taxon>Weeksellaceae</taxon>
        <taxon>Chryseobacterium group</taxon>
        <taxon>Chryseobacterium</taxon>
    </lineage>
</organism>
<dbReference type="EMBL" id="UFVQ01000003">
    <property type="protein sequence ID" value="STC92727.1"/>
    <property type="molecule type" value="Genomic_DNA"/>
</dbReference>
<dbReference type="RefSeq" id="WP_123878506.1">
    <property type="nucleotide sequence ID" value="NZ_CP033920.1"/>
</dbReference>
<name>A0A376DPM8_CHRCU</name>
<reference evidence="5 6" key="1">
    <citation type="submission" date="2018-06" db="EMBL/GenBank/DDBJ databases">
        <authorList>
            <consortium name="Pathogen Informatics"/>
            <person name="Doyle S."/>
        </authorList>
    </citation>
    <scope>NUCLEOTIDE SEQUENCE [LARGE SCALE GENOMIC DNA]</scope>
    <source>
        <strain evidence="5 6">NCTC13533</strain>
    </source>
</reference>
<evidence type="ECO:0000313" key="7">
    <source>
        <dbReference type="Proteomes" id="UP000273270"/>
    </source>
</evidence>
<feature type="signal peptide" evidence="2">
    <location>
        <begin position="1"/>
        <end position="21"/>
    </location>
</feature>
<protein>
    <submittedName>
        <fullName evidence="5">Por secretion system C-terminal sorting domain</fullName>
    </submittedName>
    <submittedName>
        <fullName evidence="4">T9SS C-terminal target domain-containing protein</fullName>
    </submittedName>
</protein>
<dbReference type="Pfam" id="PF18962">
    <property type="entry name" value="Por_Secre_tail"/>
    <property type="match status" value="1"/>
</dbReference>
<evidence type="ECO:0000259" key="3">
    <source>
        <dbReference type="Pfam" id="PF18962"/>
    </source>
</evidence>
<dbReference type="Proteomes" id="UP000273270">
    <property type="component" value="Chromosome"/>
</dbReference>
<dbReference type="KEGG" id="ccau:EG346_10575"/>
<evidence type="ECO:0000313" key="5">
    <source>
        <dbReference type="EMBL" id="STC92727.1"/>
    </source>
</evidence>
<dbReference type="STRING" id="297244.SAMN05421639_104402"/>
<keyword evidence="1 2" id="KW-0732">Signal</keyword>
<reference evidence="7" key="3">
    <citation type="submission" date="2018-11" db="EMBL/GenBank/DDBJ databases">
        <title>Proposal to divide the Flavobacteriaceae and reorganize its genera based on Amino Acid Identity values calculated from whole genome sequences.</title>
        <authorList>
            <person name="Nicholson A.C."/>
            <person name="Gulvik C.A."/>
            <person name="Whitney A.M."/>
            <person name="Humrighouse B.W."/>
            <person name="Bell M."/>
            <person name="Holmes B."/>
            <person name="Steigerwalt A.G."/>
            <person name="Villarma A."/>
            <person name="Sheth M."/>
            <person name="Batra D."/>
            <person name="Pryor J."/>
            <person name="Bernardet J.-F."/>
            <person name="Hugo C."/>
            <person name="Kampfer P."/>
            <person name="Newman J."/>
            <person name="McQuiston J.R."/>
        </authorList>
    </citation>
    <scope>NUCLEOTIDE SEQUENCE [LARGE SCALE GENOMIC DNA]</scope>
    <source>
        <strain evidence="7">G0188</strain>
    </source>
</reference>
<dbReference type="InterPro" id="IPR026444">
    <property type="entry name" value="Secre_tail"/>
</dbReference>
<gene>
    <name evidence="4" type="ORF">EG346_10575</name>
    <name evidence="5" type="ORF">NCTC13533_00501</name>
</gene>
<proteinExistence type="predicted"/>
<evidence type="ECO:0000313" key="6">
    <source>
        <dbReference type="Proteomes" id="UP000255224"/>
    </source>
</evidence>
<evidence type="ECO:0000256" key="2">
    <source>
        <dbReference type="SAM" id="SignalP"/>
    </source>
</evidence>
<evidence type="ECO:0000256" key="1">
    <source>
        <dbReference type="ARBA" id="ARBA00022729"/>
    </source>
</evidence>
<dbReference type="NCBIfam" id="TIGR04183">
    <property type="entry name" value="Por_Secre_tail"/>
    <property type="match status" value="1"/>
</dbReference>
<sequence>MKKFYSLVATVVFAVATLAQTTVFNATFDDLDGTGGNDDSWTGNVGTKSLSTYTTAGWVFAGAGGASQCIKAGSGSTAGSVTTPALTGLAGNAILTFRAAGFGTDNTSLTVTISGGGSINGSNSFTLTNSAFSTYTVNIIGGTSTTKLRFASAAGGKRFFIDDIKLAVQGALAVNDIKASSIKLIKNTSVDHEIYFGAKSDIKIFDLNGKLIKSASVTENGVLNVIDLQKGIYIVTGNVNGNAVSEKILKS</sequence>
<keyword evidence="7" id="KW-1185">Reference proteome</keyword>